<feature type="domain" description="Terminase large subunit-like endonuclease" evidence="2">
    <location>
        <begin position="232"/>
        <end position="514"/>
    </location>
</feature>
<dbReference type="Gene3D" id="3.30.420.240">
    <property type="match status" value="1"/>
</dbReference>
<dbReference type="GO" id="GO:0004519">
    <property type="term" value="F:endonuclease activity"/>
    <property type="evidence" value="ECO:0007669"/>
    <property type="project" value="InterPro"/>
</dbReference>
<gene>
    <name evidence="3" type="ORF">I5731_14930</name>
</gene>
<dbReference type="Pfam" id="PF03354">
    <property type="entry name" value="TerL_ATPase"/>
    <property type="match status" value="1"/>
</dbReference>
<evidence type="ECO:0000259" key="1">
    <source>
        <dbReference type="Pfam" id="PF03354"/>
    </source>
</evidence>
<organism evidence="3 4">
    <name type="scientific">Methylobrevis albus</name>
    <dbReference type="NCBI Taxonomy" id="2793297"/>
    <lineage>
        <taxon>Bacteria</taxon>
        <taxon>Pseudomonadati</taxon>
        <taxon>Pseudomonadota</taxon>
        <taxon>Alphaproteobacteria</taxon>
        <taxon>Hyphomicrobiales</taxon>
        <taxon>Pleomorphomonadaceae</taxon>
        <taxon>Methylobrevis</taxon>
    </lineage>
</organism>
<accession>A0A931I5C6</accession>
<dbReference type="Proteomes" id="UP000631694">
    <property type="component" value="Unassembled WGS sequence"/>
</dbReference>
<keyword evidence="4" id="KW-1185">Reference proteome</keyword>
<reference evidence="3" key="1">
    <citation type="submission" date="2020-12" db="EMBL/GenBank/DDBJ databases">
        <title>Methylobrevis albus sp. nov., isolated from fresh water lack sediment.</title>
        <authorList>
            <person name="Zou Q."/>
        </authorList>
    </citation>
    <scope>NUCLEOTIDE SEQUENCE</scope>
    <source>
        <strain evidence="3">L22</strain>
    </source>
</reference>
<evidence type="ECO:0000313" key="4">
    <source>
        <dbReference type="Proteomes" id="UP000631694"/>
    </source>
</evidence>
<proteinExistence type="predicted"/>
<dbReference type="InterPro" id="IPR046462">
    <property type="entry name" value="TerL_nuclease"/>
</dbReference>
<sequence length="535" mass="59576">MPSTSDVRPAWVFDESPIADPDGRGQRAVDFLRLLRHPKSRLPRQQFQLDPPFERIVRRIYGPTDDRGQRQVRTVYLQVGRGSRKTSLAAGLALLHTFGPERIPRGENLIAASDRKQARIGFEEATSIVETTPQLAAAARVIDSRNRFLHPKSGSRFEAISCDAPSQHGRTPSLVIVDELHAHRKADLWQALRTGAAKTSGSLIIIATTAGRGNESPDYPLLEYAKQVQAGEIEDETFLPIIFEAPADADWQDEALWHRLLPGLEYGYPDLPSLRQLAREARERPSDRAAFCQYYLGIRQQNSLSPFIDMAIFDAGKRDIDIDQLAHLPCWIGLDSSSTTDLTAVVAVFADGADLYVKTWAFIPADAVAKRSDRDKVPYIDWSRDEWVIATDGNVIDYAAVAAHIEDLCQRFDVQEIVADAAYAMPILQPLMEAGRPVLTMRQGWFTQSPALSTLERAIISGRLYWDSPALRWCVENVAIHTDSAGNRVMHKGRSRDRIDLAVALWMAVSRASQGAAVSVLDDADFDPARFVVTI</sequence>
<name>A0A931I5C6_9HYPH</name>
<dbReference type="EMBL" id="JADZLT010000052">
    <property type="protein sequence ID" value="MBH0239121.1"/>
    <property type="molecule type" value="Genomic_DNA"/>
</dbReference>
<dbReference type="AlphaFoldDB" id="A0A931I5C6"/>
<dbReference type="Gene3D" id="3.40.50.300">
    <property type="entry name" value="P-loop containing nucleotide triphosphate hydrolases"/>
    <property type="match status" value="1"/>
</dbReference>
<feature type="domain" description="Terminase large subunit-like ATPase" evidence="1">
    <location>
        <begin position="57"/>
        <end position="226"/>
    </location>
</feature>
<dbReference type="Pfam" id="PF20441">
    <property type="entry name" value="TerL_nuclease"/>
    <property type="match status" value="1"/>
</dbReference>
<dbReference type="InterPro" id="IPR046461">
    <property type="entry name" value="TerL_ATPase"/>
</dbReference>
<protein>
    <submittedName>
        <fullName evidence="3">Terminase large subunit</fullName>
    </submittedName>
</protein>
<dbReference type="PANTHER" id="PTHR41287:SF1">
    <property type="entry name" value="PROTEIN YMFN"/>
    <property type="match status" value="1"/>
</dbReference>
<dbReference type="InterPro" id="IPR027417">
    <property type="entry name" value="P-loop_NTPase"/>
</dbReference>
<dbReference type="PANTHER" id="PTHR41287">
    <property type="match status" value="1"/>
</dbReference>
<dbReference type="RefSeq" id="WP_197312186.1">
    <property type="nucleotide sequence ID" value="NZ_JADZLT010000052.1"/>
</dbReference>
<evidence type="ECO:0000313" key="3">
    <source>
        <dbReference type="EMBL" id="MBH0239121.1"/>
    </source>
</evidence>
<comment type="caution">
    <text evidence="3">The sequence shown here is derived from an EMBL/GenBank/DDBJ whole genome shotgun (WGS) entry which is preliminary data.</text>
</comment>
<evidence type="ECO:0000259" key="2">
    <source>
        <dbReference type="Pfam" id="PF20441"/>
    </source>
</evidence>
<dbReference type="InterPro" id="IPR005021">
    <property type="entry name" value="Terminase_largesu-like"/>
</dbReference>